<dbReference type="RefSeq" id="WP_267677661.1">
    <property type="nucleotide sequence ID" value="NZ_CP113088.1"/>
</dbReference>
<keyword evidence="1" id="KW-0547">Nucleotide-binding</keyword>
<dbReference type="AlphaFoldDB" id="A0A9E8MXC2"/>
<keyword evidence="4" id="KW-1185">Reference proteome</keyword>
<dbReference type="InterPro" id="IPR042099">
    <property type="entry name" value="ANL_N_sf"/>
</dbReference>
<proteinExistence type="predicted"/>
<dbReference type="GO" id="GO:0004467">
    <property type="term" value="F:long-chain fatty acid-CoA ligase activity"/>
    <property type="evidence" value="ECO:0007669"/>
    <property type="project" value="TreeGrafter"/>
</dbReference>
<gene>
    <name evidence="3" type="ORF">N7U66_05515</name>
</gene>
<evidence type="ECO:0000313" key="3">
    <source>
        <dbReference type="EMBL" id="WAC03086.1"/>
    </source>
</evidence>
<protein>
    <submittedName>
        <fullName evidence="3">AMP-binding protein</fullName>
    </submittedName>
</protein>
<dbReference type="PANTHER" id="PTHR43272:SF33">
    <property type="entry name" value="AMP-BINDING DOMAIN-CONTAINING PROTEIN-RELATED"/>
    <property type="match status" value="1"/>
</dbReference>
<dbReference type="PANTHER" id="PTHR43272">
    <property type="entry name" value="LONG-CHAIN-FATTY-ACID--COA LIGASE"/>
    <property type="match status" value="1"/>
</dbReference>
<name>A0A9E8MXC2_9FLAO</name>
<dbReference type="EMBL" id="CP113088">
    <property type="protein sequence ID" value="WAC03086.1"/>
    <property type="molecule type" value="Genomic_DNA"/>
</dbReference>
<dbReference type="SUPFAM" id="SSF56801">
    <property type="entry name" value="Acetyl-CoA synthetase-like"/>
    <property type="match status" value="1"/>
</dbReference>
<evidence type="ECO:0000313" key="4">
    <source>
        <dbReference type="Proteomes" id="UP001164705"/>
    </source>
</evidence>
<dbReference type="Gene3D" id="3.40.50.12780">
    <property type="entry name" value="N-terminal domain of ligase-like"/>
    <property type="match status" value="1"/>
</dbReference>
<dbReference type="GO" id="GO:0005524">
    <property type="term" value="F:ATP binding"/>
    <property type="evidence" value="ECO:0007669"/>
    <property type="project" value="UniProtKB-KW"/>
</dbReference>
<dbReference type="Pfam" id="PF23562">
    <property type="entry name" value="AMP-binding_C_3"/>
    <property type="match status" value="1"/>
</dbReference>
<keyword evidence="2" id="KW-0067">ATP-binding</keyword>
<organism evidence="3 4">
    <name type="scientific">Lacinutrix neustonica</name>
    <dbReference type="NCBI Taxonomy" id="2980107"/>
    <lineage>
        <taxon>Bacteria</taxon>
        <taxon>Pseudomonadati</taxon>
        <taxon>Bacteroidota</taxon>
        <taxon>Flavobacteriia</taxon>
        <taxon>Flavobacteriales</taxon>
        <taxon>Flavobacteriaceae</taxon>
        <taxon>Lacinutrix</taxon>
    </lineage>
</organism>
<dbReference type="GO" id="GO:0016020">
    <property type="term" value="C:membrane"/>
    <property type="evidence" value="ECO:0007669"/>
    <property type="project" value="TreeGrafter"/>
</dbReference>
<dbReference type="KEGG" id="lnu:N7U66_05515"/>
<reference evidence="3" key="1">
    <citation type="submission" date="2022-11" db="EMBL/GenBank/DDBJ databases">
        <title>Lacinutrix neustonica HL-RS19T sp. nov., isolated from the surface microlayer sample of brackish Lake Shihwa.</title>
        <authorList>
            <person name="Choi J.Y."/>
            <person name="Hwang C.Y."/>
        </authorList>
    </citation>
    <scope>NUCLEOTIDE SEQUENCE</scope>
    <source>
        <strain evidence="3">HL-RS19</strain>
    </source>
</reference>
<dbReference type="Proteomes" id="UP001164705">
    <property type="component" value="Chromosome"/>
</dbReference>
<accession>A0A9E8MXC2</accession>
<sequence length="193" mass="22203">MSCSGITKNRDKNDEVFQIIDGKKWFRTGDIGKLIKGPDGRAFLKITDRKKELLKTSGGKYVAPAPIENRIKEDFLVEQLMVIGDNQKFVSALILPSEAALKSWCLHKKMAWTNLEEMIQNKKVIRKYQKVIDSYNPEFGHIEQIKKFKLIATPWLPIHEDGALAELTPTLKLKRRVIREKYSSEILAIYEGE</sequence>
<evidence type="ECO:0000256" key="2">
    <source>
        <dbReference type="ARBA" id="ARBA00022840"/>
    </source>
</evidence>
<evidence type="ECO:0000256" key="1">
    <source>
        <dbReference type="ARBA" id="ARBA00022741"/>
    </source>
</evidence>